<evidence type="ECO:0000256" key="7">
    <source>
        <dbReference type="SAM" id="MobiDB-lite"/>
    </source>
</evidence>
<feature type="domain" description="Origin recognition complex subunit 2 RecA-like" evidence="8">
    <location>
        <begin position="305"/>
        <end position="463"/>
    </location>
</feature>
<dbReference type="Pfam" id="PF04084">
    <property type="entry name" value="RecA-like_ORC2"/>
    <property type="match status" value="1"/>
</dbReference>
<evidence type="ECO:0000256" key="2">
    <source>
        <dbReference type="ARBA" id="ARBA00007421"/>
    </source>
</evidence>
<dbReference type="InterPro" id="IPR056772">
    <property type="entry name" value="RecA-like_ORC2"/>
</dbReference>
<dbReference type="InterPro" id="IPR056773">
    <property type="entry name" value="WHD_ORC2"/>
</dbReference>
<evidence type="ECO:0000313" key="10">
    <source>
        <dbReference type="EMBL" id="SVE83244.1"/>
    </source>
</evidence>
<dbReference type="EMBL" id="LR013625">
    <property type="protein sequence ID" value="SVE83244.1"/>
    <property type="molecule type" value="mRNA"/>
</dbReference>
<comment type="subcellular location">
    <subcellularLocation>
        <location evidence="1 6">Nucleus</location>
    </subcellularLocation>
</comment>
<dbReference type="PANTHER" id="PTHR14052">
    <property type="entry name" value="ORIGIN RECOGNITION COMPLEX SUBUNIT 2"/>
    <property type="match status" value="1"/>
</dbReference>
<comment type="subunit">
    <text evidence="6">Component of the origin recognition complex (ORC).</text>
</comment>
<dbReference type="Pfam" id="PF24882">
    <property type="entry name" value="WHD_ORC2"/>
    <property type="match status" value="1"/>
</dbReference>
<sequence>MDEDEEHSIVGCAIENTPENKIAMDEDEEHSIVGCAIENTPGLQEIGQKKNVSSSELLSINITKRKELQQVQKSTADARISAESSLLYNDRYDRSIYAVSEDGLTSEESSEAFQPIADEEIMPRGEYGGDSEDEEAVNKGAELFGFGWKTPRKKTTLRTPLKTPTSALKQRINKTPNKTPLKTPDKGRKIVSAQTPQTVRRQLRNKIVKVTSQVLEGNSDAESNGSESDSSSNDEEDRNELKLRAAKNQSMDITVNTEDYFLAQSSSVHTSDRTLNRLNNPRLSQEAVDSLMENFDDCHSKEKILLMKEYQQQFLQWIFLLREGFNILVYGLGSKRYLLDEFRTRFLDGKNVIVVNGYFPGLTIKEIFNSITDGILEHSGTFFSTVEQLEFIEQEFNSTKIEAYLIIHNMDGPSLQFSREQEVLCRLAAAPGLHVVASTDHINTPLLWDQRKLSQSKFVYFDCTTFAPYSEEISYENSLLVQQSTTLGLASLVHVFASLTFNAKAIFILIAQRQLENNNETNYHGFPFHELYSECRDRMLVNSDLTLRAQLTEFKDHKLLRIRRTPDGTEVLHIPLEKNQLEEFVQKHQE</sequence>
<organism evidence="10">
    <name type="scientific">Daphnia magna</name>
    <dbReference type="NCBI Taxonomy" id="35525"/>
    <lineage>
        <taxon>Eukaryota</taxon>
        <taxon>Metazoa</taxon>
        <taxon>Ecdysozoa</taxon>
        <taxon>Arthropoda</taxon>
        <taxon>Crustacea</taxon>
        <taxon>Branchiopoda</taxon>
        <taxon>Diplostraca</taxon>
        <taxon>Cladocera</taxon>
        <taxon>Anomopoda</taxon>
        <taxon>Daphniidae</taxon>
        <taxon>Daphnia</taxon>
    </lineage>
</organism>
<gene>
    <name evidence="10" type="primary">EOG090X0AVI</name>
</gene>
<dbReference type="GO" id="GO:0003688">
    <property type="term" value="F:DNA replication origin binding"/>
    <property type="evidence" value="ECO:0007669"/>
    <property type="project" value="UniProtKB-UniRule"/>
</dbReference>
<reference evidence="10" key="1">
    <citation type="submission" date="2018-08" db="EMBL/GenBank/DDBJ databases">
        <authorList>
            <person name="Cornetti L."/>
        </authorList>
    </citation>
    <scope>NUCLEOTIDE SEQUENCE</scope>
    <source>
        <strain evidence="10">FI-XINB3</strain>
    </source>
</reference>
<protein>
    <recommendedName>
        <fullName evidence="3 6">Origin recognition complex subunit 2</fullName>
    </recommendedName>
</protein>
<evidence type="ECO:0000256" key="6">
    <source>
        <dbReference type="RuleBase" id="RU368084"/>
    </source>
</evidence>
<accession>A0A4Y7MQW6</accession>
<evidence type="ECO:0000256" key="3">
    <source>
        <dbReference type="ARBA" id="ARBA00019080"/>
    </source>
</evidence>
<feature type="domain" description="Origin recognition complex subunit 2 winged-helix" evidence="9">
    <location>
        <begin position="519"/>
        <end position="579"/>
    </location>
</feature>
<dbReference type="AlphaFoldDB" id="A0A4Y7MQW6"/>
<evidence type="ECO:0000256" key="5">
    <source>
        <dbReference type="ARBA" id="ARBA00023242"/>
    </source>
</evidence>
<dbReference type="OrthoDB" id="6400920at2759"/>
<name>A0A4Y7MQW6_9CRUS</name>
<comment type="similarity">
    <text evidence="2 6">Belongs to the ORC2 family.</text>
</comment>
<dbReference type="InterPro" id="IPR007220">
    <property type="entry name" value="ORC2"/>
</dbReference>
<feature type="region of interest" description="Disordered" evidence="7">
    <location>
        <begin position="172"/>
        <end position="198"/>
    </location>
</feature>
<comment type="function">
    <text evidence="6">Component of the origin recognition complex (ORC) that binds origins of replication. DNA-binding is ATP-dependent. ORC is required to assemble the pre-replication complex necessary to initiate DNA replication.</text>
</comment>
<proteinExistence type="evidence at transcript level"/>
<keyword evidence="4 6" id="KW-0235">DNA replication</keyword>
<dbReference type="GO" id="GO:0006260">
    <property type="term" value="P:DNA replication"/>
    <property type="evidence" value="ECO:0007669"/>
    <property type="project" value="UniProtKB-UniRule"/>
</dbReference>
<feature type="region of interest" description="Disordered" evidence="7">
    <location>
        <begin position="107"/>
        <end position="134"/>
    </location>
</feature>
<dbReference type="PANTHER" id="PTHR14052:SF0">
    <property type="entry name" value="ORIGIN RECOGNITION COMPLEX SUBUNIT 2"/>
    <property type="match status" value="1"/>
</dbReference>
<feature type="compositionally biased region" description="Low complexity" evidence="7">
    <location>
        <begin position="216"/>
        <end position="231"/>
    </location>
</feature>
<evidence type="ECO:0000259" key="8">
    <source>
        <dbReference type="Pfam" id="PF04084"/>
    </source>
</evidence>
<evidence type="ECO:0000256" key="4">
    <source>
        <dbReference type="ARBA" id="ARBA00022705"/>
    </source>
</evidence>
<dbReference type="GO" id="GO:0005664">
    <property type="term" value="C:nuclear origin of replication recognition complex"/>
    <property type="evidence" value="ECO:0007669"/>
    <property type="project" value="UniProtKB-UniRule"/>
</dbReference>
<evidence type="ECO:0000259" key="9">
    <source>
        <dbReference type="Pfam" id="PF24882"/>
    </source>
</evidence>
<feature type="region of interest" description="Disordered" evidence="7">
    <location>
        <begin position="211"/>
        <end position="246"/>
    </location>
</feature>
<evidence type="ECO:0000256" key="1">
    <source>
        <dbReference type="ARBA" id="ARBA00004123"/>
    </source>
</evidence>
<keyword evidence="5 6" id="KW-0539">Nucleus</keyword>